<reference evidence="1 2" key="1">
    <citation type="journal article" date="2021" name="Sci. Rep.">
        <title>Chromosome anchoring in Senegalese sole (Solea senegalensis) reveals sex-associated markers and genome rearrangements in flatfish.</title>
        <authorList>
            <person name="Guerrero-Cozar I."/>
            <person name="Gomez-Garrido J."/>
            <person name="Berbel C."/>
            <person name="Martinez-Blanch J.F."/>
            <person name="Alioto T."/>
            <person name="Claros M.G."/>
            <person name="Gagnaire P.A."/>
            <person name="Manchado M."/>
        </authorList>
    </citation>
    <scope>NUCLEOTIDE SEQUENCE [LARGE SCALE GENOMIC DNA]</scope>
    <source>
        <strain evidence="1">Sse05_10M</strain>
    </source>
</reference>
<name>A0AAV6P9Z6_SOLSE</name>
<evidence type="ECO:0000313" key="2">
    <source>
        <dbReference type="Proteomes" id="UP000693946"/>
    </source>
</evidence>
<dbReference type="EMBL" id="JAGKHQ010001613">
    <property type="protein sequence ID" value="KAG7454229.1"/>
    <property type="molecule type" value="Genomic_DNA"/>
</dbReference>
<accession>A0AAV6P9Z6</accession>
<keyword evidence="2" id="KW-1185">Reference proteome</keyword>
<comment type="caution">
    <text evidence="1">The sequence shown here is derived from an EMBL/GenBank/DDBJ whole genome shotgun (WGS) entry which is preliminary data.</text>
</comment>
<evidence type="ECO:0000313" key="1">
    <source>
        <dbReference type="EMBL" id="KAG7454229.1"/>
    </source>
</evidence>
<dbReference type="AlphaFoldDB" id="A0AAV6P9Z6"/>
<proteinExistence type="predicted"/>
<organism evidence="1 2">
    <name type="scientific">Solea senegalensis</name>
    <name type="common">Senegalese sole</name>
    <dbReference type="NCBI Taxonomy" id="28829"/>
    <lineage>
        <taxon>Eukaryota</taxon>
        <taxon>Metazoa</taxon>
        <taxon>Chordata</taxon>
        <taxon>Craniata</taxon>
        <taxon>Vertebrata</taxon>
        <taxon>Euteleostomi</taxon>
        <taxon>Actinopterygii</taxon>
        <taxon>Neopterygii</taxon>
        <taxon>Teleostei</taxon>
        <taxon>Neoteleostei</taxon>
        <taxon>Acanthomorphata</taxon>
        <taxon>Carangaria</taxon>
        <taxon>Pleuronectiformes</taxon>
        <taxon>Pleuronectoidei</taxon>
        <taxon>Soleidae</taxon>
        <taxon>Solea</taxon>
    </lineage>
</organism>
<gene>
    <name evidence="1" type="ORF">JOB18_033086</name>
</gene>
<protein>
    <submittedName>
        <fullName evidence="1">Uncharacterized protein</fullName>
    </submittedName>
</protein>
<dbReference type="Proteomes" id="UP000693946">
    <property type="component" value="Unassembled WGS sequence"/>
</dbReference>
<sequence>MKLYLDGVTLFEGLAVDVQDVKTKSDRRAQSEYVQSEVDHRLLQEEDGKCWCTPSPQENVVQRSGSAVDANSSKYSRESIWAVALCTQVYAECSSFNVFAEHAAVSDDGVPYTLSLTNVCILHGSTQTYGLTRISLHIVLCMIAYVANKTIIK</sequence>